<dbReference type="InterPro" id="IPR036388">
    <property type="entry name" value="WH-like_DNA-bd_sf"/>
</dbReference>
<keyword evidence="4" id="KW-1185">Reference proteome</keyword>
<feature type="domain" description="Transcription regulator PadR C-terminal" evidence="2">
    <location>
        <begin position="112"/>
        <end position="187"/>
    </location>
</feature>
<dbReference type="PANTHER" id="PTHR33169">
    <property type="entry name" value="PADR-FAMILY TRANSCRIPTIONAL REGULATOR"/>
    <property type="match status" value="1"/>
</dbReference>
<organism evidence="3 4">
    <name type="scientific">Dictyobacter aurantiacus</name>
    <dbReference type="NCBI Taxonomy" id="1936993"/>
    <lineage>
        <taxon>Bacteria</taxon>
        <taxon>Bacillati</taxon>
        <taxon>Chloroflexota</taxon>
        <taxon>Ktedonobacteria</taxon>
        <taxon>Ktedonobacterales</taxon>
        <taxon>Dictyobacteraceae</taxon>
        <taxon>Dictyobacter</taxon>
    </lineage>
</organism>
<protein>
    <submittedName>
        <fullName evidence="3">PadR family transcriptional regulator</fullName>
    </submittedName>
</protein>
<sequence>MMGIQALNQRDVKMQISEPAEYVILGLLTTRSMHGYEMFQLIEGGTLGQIIHLEMSQMYAFLKKLERLHYIEAEVESQGTRPPRKIFQLTAEGHEVFRQWIRQPVEKPRDIRILFLIKLYFVQRVQPAQLGTLVEQQIKACQSFLQHLKTRQQTTTLQPDDAAFLDQVVLSSRIYQTQALLEWLSELQKGIQHRVLT</sequence>
<reference evidence="4" key="1">
    <citation type="submission" date="2018-12" db="EMBL/GenBank/DDBJ databases">
        <title>Tengunoibacter tsumagoiensis gen. nov., sp. nov., Dictyobacter kobayashii sp. nov., D. alpinus sp. nov., and D. joshuensis sp. nov. and description of Dictyobacteraceae fam. nov. within the order Ktedonobacterales isolated from Tengu-no-mugimeshi.</title>
        <authorList>
            <person name="Wang C.M."/>
            <person name="Zheng Y."/>
            <person name="Sakai Y."/>
            <person name="Toyoda A."/>
            <person name="Minakuchi Y."/>
            <person name="Abe K."/>
            <person name="Yokota A."/>
            <person name="Yabe S."/>
        </authorList>
    </citation>
    <scope>NUCLEOTIDE SEQUENCE [LARGE SCALE GENOMIC DNA]</scope>
    <source>
        <strain evidence="4">S-27</strain>
    </source>
</reference>
<feature type="domain" description="Transcription regulator PadR N-terminal" evidence="1">
    <location>
        <begin position="24"/>
        <end position="98"/>
    </location>
</feature>
<dbReference type="PANTHER" id="PTHR33169:SF27">
    <property type="entry name" value="TRANSCRIPTIONAL REGULATOR PADR FAMILY PROTEIN"/>
    <property type="match status" value="1"/>
</dbReference>
<dbReference type="SUPFAM" id="SSF46785">
    <property type="entry name" value="Winged helix' DNA-binding domain"/>
    <property type="match status" value="1"/>
</dbReference>
<dbReference type="InterPro" id="IPR052509">
    <property type="entry name" value="Metal_resp_DNA-bind_regulator"/>
</dbReference>
<dbReference type="Pfam" id="PF10400">
    <property type="entry name" value="Vir_act_alpha_C"/>
    <property type="match status" value="1"/>
</dbReference>
<gene>
    <name evidence="3" type="ORF">KDAU_22020</name>
</gene>
<evidence type="ECO:0000259" key="2">
    <source>
        <dbReference type="Pfam" id="PF10400"/>
    </source>
</evidence>
<dbReference type="AlphaFoldDB" id="A0A401ZDF8"/>
<dbReference type="Pfam" id="PF03551">
    <property type="entry name" value="PadR"/>
    <property type="match status" value="1"/>
</dbReference>
<dbReference type="Gene3D" id="6.10.140.190">
    <property type="match status" value="1"/>
</dbReference>
<name>A0A401ZDF8_9CHLR</name>
<evidence type="ECO:0000313" key="3">
    <source>
        <dbReference type="EMBL" id="GCE04873.1"/>
    </source>
</evidence>
<proteinExistence type="predicted"/>
<accession>A0A401ZDF8</accession>
<comment type="caution">
    <text evidence="3">The sequence shown here is derived from an EMBL/GenBank/DDBJ whole genome shotgun (WGS) entry which is preliminary data.</text>
</comment>
<dbReference type="Proteomes" id="UP000287224">
    <property type="component" value="Unassembled WGS sequence"/>
</dbReference>
<dbReference type="InterPro" id="IPR036390">
    <property type="entry name" value="WH_DNA-bd_sf"/>
</dbReference>
<evidence type="ECO:0000259" key="1">
    <source>
        <dbReference type="Pfam" id="PF03551"/>
    </source>
</evidence>
<dbReference type="Gene3D" id="1.10.10.10">
    <property type="entry name" value="Winged helix-like DNA-binding domain superfamily/Winged helix DNA-binding domain"/>
    <property type="match status" value="1"/>
</dbReference>
<dbReference type="EMBL" id="BIFQ01000001">
    <property type="protein sequence ID" value="GCE04873.1"/>
    <property type="molecule type" value="Genomic_DNA"/>
</dbReference>
<dbReference type="InterPro" id="IPR005149">
    <property type="entry name" value="Tscrpt_reg_PadR_N"/>
</dbReference>
<evidence type="ECO:0000313" key="4">
    <source>
        <dbReference type="Proteomes" id="UP000287224"/>
    </source>
</evidence>
<dbReference type="InterPro" id="IPR018309">
    <property type="entry name" value="Tscrpt_reg_PadR_C"/>
</dbReference>